<evidence type="ECO:0000313" key="4">
    <source>
        <dbReference type="Proteomes" id="UP001652660"/>
    </source>
</evidence>
<organism evidence="4 5">
    <name type="scientific">Coffea arabica</name>
    <name type="common">Arabian coffee</name>
    <dbReference type="NCBI Taxonomy" id="13443"/>
    <lineage>
        <taxon>Eukaryota</taxon>
        <taxon>Viridiplantae</taxon>
        <taxon>Streptophyta</taxon>
        <taxon>Embryophyta</taxon>
        <taxon>Tracheophyta</taxon>
        <taxon>Spermatophyta</taxon>
        <taxon>Magnoliopsida</taxon>
        <taxon>eudicotyledons</taxon>
        <taxon>Gunneridae</taxon>
        <taxon>Pentapetalae</taxon>
        <taxon>asterids</taxon>
        <taxon>lamiids</taxon>
        <taxon>Gentianales</taxon>
        <taxon>Rubiaceae</taxon>
        <taxon>Ixoroideae</taxon>
        <taxon>Gardenieae complex</taxon>
        <taxon>Bertiereae - Coffeeae clade</taxon>
        <taxon>Coffeeae</taxon>
        <taxon>Coffea</taxon>
    </lineage>
</organism>
<evidence type="ECO:0000313" key="5">
    <source>
        <dbReference type="RefSeq" id="XP_071939786.1"/>
    </source>
</evidence>
<sequence length="97" mass="10424">MAAAKSGTGSGQKDEPIIPVASTVKPKDDKVIEIAQFAVVTYNKQAGTDLVFINVEFGFWWSISGATYYMLAIKAQDDKGTYCDVALVADILESGDK</sequence>
<gene>
    <name evidence="5" type="primary">LOC140038352</name>
</gene>
<feature type="domain" description="Cystatin" evidence="3">
    <location>
        <begin position="27"/>
        <end position="81"/>
    </location>
</feature>
<evidence type="ECO:0000256" key="1">
    <source>
        <dbReference type="ARBA" id="ARBA00022690"/>
    </source>
</evidence>
<keyword evidence="2" id="KW-0789">Thiol protease inhibitor</keyword>
<evidence type="ECO:0000259" key="3">
    <source>
        <dbReference type="Pfam" id="PF16845"/>
    </source>
</evidence>
<dbReference type="InterPro" id="IPR046350">
    <property type="entry name" value="Cystatin_sf"/>
</dbReference>
<dbReference type="RefSeq" id="XP_071939786.1">
    <property type="nucleotide sequence ID" value="XM_072083685.1"/>
</dbReference>
<protein>
    <recommendedName>
        <fullName evidence="3">Cystatin domain-containing protein</fullName>
    </recommendedName>
</protein>
<proteinExistence type="predicted"/>
<reference evidence="5" key="1">
    <citation type="submission" date="2025-08" db="UniProtKB">
        <authorList>
            <consortium name="RefSeq"/>
        </authorList>
    </citation>
    <scope>IDENTIFICATION</scope>
    <source>
        <tissue evidence="5">Leaves</tissue>
    </source>
</reference>
<evidence type="ECO:0000256" key="2">
    <source>
        <dbReference type="ARBA" id="ARBA00022704"/>
    </source>
</evidence>
<dbReference type="SUPFAM" id="SSF54403">
    <property type="entry name" value="Cystatin/monellin"/>
    <property type="match status" value="1"/>
</dbReference>
<keyword evidence="4" id="KW-1185">Reference proteome</keyword>
<keyword evidence="1" id="KW-0646">Protease inhibitor</keyword>
<dbReference type="Proteomes" id="UP001652660">
    <property type="component" value="Chromosome 3e"/>
</dbReference>
<dbReference type="GeneID" id="140038352"/>
<name>A0ABM4X6X6_COFAR</name>
<dbReference type="Gene3D" id="3.10.450.10">
    <property type="match status" value="1"/>
</dbReference>
<accession>A0ABM4X6X6</accession>
<dbReference type="Pfam" id="PF16845">
    <property type="entry name" value="SQAPI"/>
    <property type="match status" value="1"/>
</dbReference>
<dbReference type="InterPro" id="IPR000010">
    <property type="entry name" value="Cystatin_dom"/>
</dbReference>